<dbReference type="EC" id="2.1.1.297" evidence="1"/>
<dbReference type="CDD" id="cd02440">
    <property type="entry name" value="AdoMet_MTases"/>
    <property type="match status" value="1"/>
</dbReference>
<comment type="caution">
    <text evidence="8">The sequence shown here is derived from an EMBL/GenBank/DDBJ whole genome shotgun (WGS) entry which is preliminary data.</text>
</comment>
<accession>A0A9D2FZ09</accession>
<dbReference type="InterPro" id="IPR007848">
    <property type="entry name" value="Small_mtfrase_dom"/>
</dbReference>
<dbReference type="InterPro" id="IPR019874">
    <property type="entry name" value="RF_methyltr_PrmC"/>
</dbReference>
<dbReference type="Pfam" id="PF17827">
    <property type="entry name" value="PrmC_N"/>
    <property type="match status" value="1"/>
</dbReference>
<dbReference type="NCBIfam" id="TIGR00536">
    <property type="entry name" value="hemK_fam"/>
    <property type="match status" value="1"/>
</dbReference>
<dbReference type="InterPro" id="IPR004556">
    <property type="entry name" value="HemK-like"/>
</dbReference>
<dbReference type="InterPro" id="IPR050320">
    <property type="entry name" value="N5-glutamine_MTase"/>
</dbReference>
<dbReference type="NCBIfam" id="TIGR03534">
    <property type="entry name" value="RF_mod_PrmC"/>
    <property type="match status" value="1"/>
</dbReference>
<organism evidence="8 9">
    <name type="scientific">Candidatus Prevotella avicola</name>
    <dbReference type="NCBI Taxonomy" id="2838738"/>
    <lineage>
        <taxon>Bacteria</taxon>
        <taxon>Pseudomonadati</taxon>
        <taxon>Bacteroidota</taxon>
        <taxon>Bacteroidia</taxon>
        <taxon>Bacteroidales</taxon>
        <taxon>Prevotellaceae</taxon>
        <taxon>Prevotella</taxon>
    </lineage>
</organism>
<evidence type="ECO:0000259" key="6">
    <source>
        <dbReference type="Pfam" id="PF05175"/>
    </source>
</evidence>
<evidence type="ECO:0000313" key="9">
    <source>
        <dbReference type="Proteomes" id="UP000824055"/>
    </source>
</evidence>
<feature type="domain" description="Methyltransferase small" evidence="6">
    <location>
        <begin position="122"/>
        <end position="202"/>
    </location>
</feature>
<reference evidence="8" key="2">
    <citation type="submission" date="2021-04" db="EMBL/GenBank/DDBJ databases">
        <authorList>
            <person name="Gilroy R."/>
        </authorList>
    </citation>
    <scope>NUCLEOTIDE SEQUENCE</scope>
    <source>
        <strain evidence="8">ChiHecec3B27-8219</strain>
    </source>
</reference>
<comment type="catalytic activity">
    <reaction evidence="5">
        <text>L-glutaminyl-[peptide chain release factor] + S-adenosyl-L-methionine = N(5)-methyl-L-glutaminyl-[peptide chain release factor] + S-adenosyl-L-homocysteine + H(+)</text>
        <dbReference type="Rhea" id="RHEA:42896"/>
        <dbReference type="Rhea" id="RHEA-COMP:10271"/>
        <dbReference type="Rhea" id="RHEA-COMP:10272"/>
        <dbReference type="ChEBI" id="CHEBI:15378"/>
        <dbReference type="ChEBI" id="CHEBI:30011"/>
        <dbReference type="ChEBI" id="CHEBI:57856"/>
        <dbReference type="ChEBI" id="CHEBI:59789"/>
        <dbReference type="ChEBI" id="CHEBI:61891"/>
        <dbReference type="EC" id="2.1.1.297"/>
    </reaction>
</comment>
<evidence type="ECO:0000256" key="3">
    <source>
        <dbReference type="ARBA" id="ARBA00022679"/>
    </source>
</evidence>
<evidence type="ECO:0000256" key="4">
    <source>
        <dbReference type="ARBA" id="ARBA00022691"/>
    </source>
</evidence>
<dbReference type="GO" id="GO:0032259">
    <property type="term" value="P:methylation"/>
    <property type="evidence" value="ECO:0007669"/>
    <property type="project" value="UniProtKB-KW"/>
</dbReference>
<reference evidence="8" key="1">
    <citation type="journal article" date="2021" name="PeerJ">
        <title>Extensive microbial diversity within the chicken gut microbiome revealed by metagenomics and culture.</title>
        <authorList>
            <person name="Gilroy R."/>
            <person name="Ravi A."/>
            <person name="Getino M."/>
            <person name="Pursley I."/>
            <person name="Horton D.L."/>
            <person name="Alikhan N.F."/>
            <person name="Baker D."/>
            <person name="Gharbi K."/>
            <person name="Hall N."/>
            <person name="Watson M."/>
            <person name="Adriaenssens E.M."/>
            <person name="Foster-Nyarko E."/>
            <person name="Jarju S."/>
            <person name="Secka A."/>
            <person name="Antonio M."/>
            <person name="Oren A."/>
            <person name="Chaudhuri R.R."/>
            <person name="La Ragione R."/>
            <person name="Hildebrand F."/>
            <person name="Pallen M.J."/>
        </authorList>
    </citation>
    <scope>NUCLEOTIDE SEQUENCE</scope>
    <source>
        <strain evidence="8">ChiHecec3B27-8219</strain>
    </source>
</reference>
<gene>
    <name evidence="8" type="primary">prmC</name>
    <name evidence="8" type="ORF">H9966_05355</name>
</gene>
<dbReference type="SUPFAM" id="SSF53335">
    <property type="entry name" value="S-adenosyl-L-methionine-dependent methyltransferases"/>
    <property type="match status" value="1"/>
</dbReference>
<dbReference type="InterPro" id="IPR029063">
    <property type="entry name" value="SAM-dependent_MTases_sf"/>
</dbReference>
<keyword evidence="2 8" id="KW-0489">Methyltransferase</keyword>
<sequence>MNYQELWQSLEPRYGTSEAKAITRTVLEVKFGLTLTDIVCGKVNELSANNSETLRKIFSRLLQGEPVQYVLGEADFDGHIFQVAPGILIPRPETEDLVEAVSRWWDEREKQLAGEAETGNPRLLDIGTGSGCIAVSLSLRHPQAKVTAWDISDSALAMARKNAEKLGANVTVERQDALRPPADQGKWDAIVSNPPYITYQEQAEMEANVLEHEPHLALFVPDEDPLKFYLAIARYALSALREEGLLAFEINPLFAERLTETLRQMGFPQVTILPDRYGKQRIALALAPKRLFA</sequence>
<dbReference type="InterPro" id="IPR002052">
    <property type="entry name" value="DNA_methylase_N6_adenine_CS"/>
</dbReference>
<evidence type="ECO:0000256" key="5">
    <source>
        <dbReference type="ARBA" id="ARBA00048391"/>
    </source>
</evidence>
<dbReference type="Proteomes" id="UP000824055">
    <property type="component" value="Unassembled WGS sequence"/>
</dbReference>
<dbReference type="PANTHER" id="PTHR18895:SF74">
    <property type="entry name" value="MTRF1L RELEASE FACTOR GLUTAMINE METHYLTRANSFERASE"/>
    <property type="match status" value="1"/>
</dbReference>
<protein>
    <recommendedName>
        <fullName evidence="1">peptide chain release factor N(5)-glutamine methyltransferase</fullName>
        <ecNumber evidence="1">2.1.1.297</ecNumber>
    </recommendedName>
</protein>
<name>A0A9D2FZ09_9BACT</name>
<feature type="domain" description="Release factor glutamine methyltransferase N-terminal" evidence="7">
    <location>
        <begin position="15"/>
        <end position="72"/>
    </location>
</feature>
<dbReference type="Gene3D" id="1.10.8.10">
    <property type="entry name" value="DNA helicase RuvA subunit, C-terminal domain"/>
    <property type="match status" value="1"/>
</dbReference>
<dbReference type="PANTHER" id="PTHR18895">
    <property type="entry name" value="HEMK METHYLTRANSFERASE"/>
    <property type="match status" value="1"/>
</dbReference>
<evidence type="ECO:0000313" key="8">
    <source>
        <dbReference type="EMBL" id="HIZ69301.1"/>
    </source>
</evidence>
<evidence type="ECO:0000256" key="2">
    <source>
        <dbReference type="ARBA" id="ARBA00022603"/>
    </source>
</evidence>
<dbReference type="GO" id="GO:0003676">
    <property type="term" value="F:nucleic acid binding"/>
    <property type="evidence" value="ECO:0007669"/>
    <property type="project" value="InterPro"/>
</dbReference>
<evidence type="ECO:0000259" key="7">
    <source>
        <dbReference type="Pfam" id="PF17827"/>
    </source>
</evidence>
<dbReference type="GO" id="GO:0102559">
    <property type="term" value="F:peptide chain release factor N(5)-glutamine methyltransferase activity"/>
    <property type="evidence" value="ECO:0007669"/>
    <property type="project" value="UniProtKB-EC"/>
</dbReference>
<evidence type="ECO:0000256" key="1">
    <source>
        <dbReference type="ARBA" id="ARBA00012771"/>
    </source>
</evidence>
<dbReference type="AlphaFoldDB" id="A0A9D2FZ09"/>
<dbReference type="EMBL" id="DXBE01000040">
    <property type="protein sequence ID" value="HIZ69301.1"/>
    <property type="molecule type" value="Genomic_DNA"/>
</dbReference>
<dbReference type="Gene3D" id="3.40.50.150">
    <property type="entry name" value="Vaccinia Virus protein VP39"/>
    <property type="match status" value="1"/>
</dbReference>
<dbReference type="Pfam" id="PF05175">
    <property type="entry name" value="MTS"/>
    <property type="match status" value="1"/>
</dbReference>
<keyword evidence="4" id="KW-0949">S-adenosyl-L-methionine</keyword>
<keyword evidence="3 8" id="KW-0808">Transferase</keyword>
<proteinExistence type="predicted"/>
<dbReference type="PROSITE" id="PS00092">
    <property type="entry name" value="N6_MTASE"/>
    <property type="match status" value="1"/>
</dbReference>
<dbReference type="InterPro" id="IPR040758">
    <property type="entry name" value="PrmC_N"/>
</dbReference>